<feature type="transmembrane region" description="Helical" evidence="1">
    <location>
        <begin position="25"/>
        <end position="43"/>
    </location>
</feature>
<keyword evidence="1" id="KW-1133">Transmembrane helix</keyword>
<reference evidence="2 3" key="1">
    <citation type="submission" date="2024-02" db="EMBL/GenBank/DDBJ databases">
        <authorList>
            <person name="Chen Y."/>
            <person name="Shah S."/>
            <person name="Dougan E. K."/>
            <person name="Thang M."/>
            <person name="Chan C."/>
        </authorList>
    </citation>
    <scope>NUCLEOTIDE SEQUENCE [LARGE SCALE GENOMIC DNA]</scope>
</reference>
<evidence type="ECO:0000313" key="3">
    <source>
        <dbReference type="Proteomes" id="UP001642464"/>
    </source>
</evidence>
<evidence type="ECO:0000256" key="1">
    <source>
        <dbReference type="SAM" id="Phobius"/>
    </source>
</evidence>
<keyword evidence="1" id="KW-0472">Membrane</keyword>
<name>A0ABP0ITB6_9DINO</name>
<evidence type="ECO:0000313" key="2">
    <source>
        <dbReference type="EMBL" id="CAK9005080.1"/>
    </source>
</evidence>
<proteinExistence type="predicted"/>
<gene>
    <name evidence="2" type="ORF">SCF082_LOCUS8442</name>
</gene>
<keyword evidence="1" id="KW-0812">Transmembrane</keyword>
<sequence>MVYLAFWQFLQTWRMGARLADRCPLWLILFLGAAAGISFNVAVEERLSTRFRNEMEHLTQKHQVQWELELVELHDRVKELVDLVDQLKKDEVEAQLPAVRQAYHDFALALDVVSRGVLGQKPLRTTASWAPLLLRFRYYICSLFSWGLLTEEVAQEAAKVLKELGVKGVVDPLAGSGHLGEEKHGQPRLGWAWPR</sequence>
<organism evidence="2 3">
    <name type="scientific">Durusdinium trenchii</name>
    <dbReference type="NCBI Taxonomy" id="1381693"/>
    <lineage>
        <taxon>Eukaryota</taxon>
        <taxon>Sar</taxon>
        <taxon>Alveolata</taxon>
        <taxon>Dinophyceae</taxon>
        <taxon>Suessiales</taxon>
        <taxon>Symbiodiniaceae</taxon>
        <taxon>Durusdinium</taxon>
    </lineage>
</organism>
<protein>
    <submittedName>
        <fullName evidence="2">Methyltransf_21 domain-containing protein</fullName>
    </submittedName>
</protein>
<keyword evidence="3" id="KW-1185">Reference proteome</keyword>
<comment type="caution">
    <text evidence="2">The sequence shown here is derived from an EMBL/GenBank/DDBJ whole genome shotgun (WGS) entry which is preliminary data.</text>
</comment>
<accession>A0ABP0ITB6</accession>
<dbReference type="EMBL" id="CAXAMM010004825">
    <property type="protein sequence ID" value="CAK9005080.1"/>
    <property type="molecule type" value="Genomic_DNA"/>
</dbReference>
<dbReference type="Proteomes" id="UP001642464">
    <property type="component" value="Unassembled WGS sequence"/>
</dbReference>